<dbReference type="RefSeq" id="WP_320051779.1">
    <property type="nucleotide sequence ID" value="NZ_AP027370.1"/>
</dbReference>
<dbReference type="Proteomes" id="UP001321445">
    <property type="component" value="Chromosome"/>
</dbReference>
<dbReference type="InterPro" id="IPR011050">
    <property type="entry name" value="Pectin_lyase_fold/virulence"/>
</dbReference>
<dbReference type="InterPro" id="IPR026464">
    <property type="entry name" value="NosD_copper_fam"/>
</dbReference>
<dbReference type="SUPFAM" id="SSF51126">
    <property type="entry name" value="Pectin lyase-like"/>
    <property type="match status" value="1"/>
</dbReference>
<feature type="domain" description="Periplasmic copper-binding protein NosD beta helix" evidence="1">
    <location>
        <begin position="140"/>
        <end position="342"/>
    </location>
</feature>
<reference evidence="2 3" key="1">
    <citation type="submission" date="2023-03" db="EMBL/GenBank/DDBJ databases">
        <title>Description of Hydrogenimonas sp. ISO32.</title>
        <authorList>
            <person name="Mino S."/>
            <person name="Fukazawa S."/>
            <person name="Sawabe T."/>
        </authorList>
    </citation>
    <scope>NUCLEOTIDE SEQUENCE [LARGE SCALE GENOMIC DNA]</scope>
    <source>
        <strain evidence="2 3">ISO32</strain>
    </source>
</reference>
<evidence type="ECO:0000313" key="2">
    <source>
        <dbReference type="EMBL" id="BDY12436.1"/>
    </source>
</evidence>
<accession>A0ABN6WUA8</accession>
<gene>
    <name evidence="2" type="ORF">HCR_07480</name>
</gene>
<dbReference type="InterPro" id="IPR007742">
    <property type="entry name" value="NosD_dom"/>
</dbReference>
<dbReference type="Gene3D" id="2.160.20.10">
    <property type="entry name" value="Single-stranded right-handed beta-helix, Pectin lyase-like"/>
    <property type="match status" value="2"/>
</dbReference>
<keyword evidence="3" id="KW-1185">Reference proteome</keyword>
<dbReference type="EMBL" id="AP027370">
    <property type="protein sequence ID" value="BDY12436.1"/>
    <property type="molecule type" value="Genomic_DNA"/>
</dbReference>
<dbReference type="InterPro" id="IPR006626">
    <property type="entry name" value="PbH1"/>
</dbReference>
<organism evidence="2 3">
    <name type="scientific">Hydrogenimonas cancrithermarum</name>
    <dbReference type="NCBI Taxonomy" id="2993563"/>
    <lineage>
        <taxon>Bacteria</taxon>
        <taxon>Pseudomonadati</taxon>
        <taxon>Campylobacterota</taxon>
        <taxon>Epsilonproteobacteria</taxon>
        <taxon>Campylobacterales</taxon>
        <taxon>Hydrogenimonadaceae</taxon>
        <taxon>Hydrogenimonas</taxon>
    </lineage>
</organism>
<dbReference type="Pfam" id="PF05048">
    <property type="entry name" value="NosD"/>
    <property type="match status" value="1"/>
</dbReference>
<dbReference type="NCBIfam" id="TIGR04247">
    <property type="entry name" value="NosD_copper_fam"/>
    <property type="match status" value="1"/>
</dbReference>
<evidence type="ECO:0000313" key="3">
    <source>
        <dbReference type="Proteomes" id="UP001321445"/>
    </source>
</evidence>
<dbReference type="SMART" id="SM00710">
    <property type="entry name" value="PbH1"/>
    <property type="match status" value="7"/>
</dbReference>
<sequence length="417" mass="47200">MKRAVLMMVSIMGLMASNSLQENLLQQAIDRAESGSKLELPAGEYHGNIVIDKPLIIDGVDQKAKIVGDGNGTVVTIRSSYVTLKNLTILHSGEEHERVDAGVSIKEAEHVTVDNCKIDDCLFGIDMEQVHRSRITRNWIRSKPFTLGLRGDAIRVWYSNDNNLSYNHVTQSRDFVVWYSHGNVIAHNFGEYGRYSLHFMYAGKNEVLYNTYEHNSVGIFFMYSQDTIAIGNVVKSSLGTTGLGIGLKDASNFTLKDNTLIYCARGIYIDRSPFQPDQNNTIEGNKILYNSEGIHFHSLSISNNIVGNIFKGNIEHVVDDDKVTLHSVKNFWDRNYWDDYEGFDKDNDGIGDTPYNLFYYADKIWLLNPNIKFFYASPIISIMNFLARLAPISQPVMLLKDAHPVMYEKDLEKGVVQ</sequence>
<dbReference type="InterPro" id="IPR012334">
    <property type="entry name" value="Pectin_lyas_fold"/>
</dbReference>
<proteinExistence type="predicted"/>
<evidence type="ECO:0000259" key="1">
    <source>
        <dbReference type="Pfam" id="PF05048"/>
    </source>
</evidence>
<protein>
    <recommendedName>
        <fullName evidence="1">Periplasmic copper-binding protein NosD beta helix domain-containing protein</fullName>
    </recommendedName>
</protein>
<name>A0ABN6WUA8_9BACT</name>